<name>A0A843XN13_COLES</name>
<dbReference type="AlphaFoldDB" id="A0A843XN13"/>
<gene>
    <name evidence="1" type="ORF">Taro_053521</name>
</gene>
<keyword evidence="2" id="KW-1185">Reference proteome</keyword>
<feature type="non-terminal residue" evidence="1">
    <location>
        <position position="1"/>
    </location>
</feature>
<protein>
    <submittedName>
        <fullName evidence="1">Uncharacterized protein</fullName>
    </submittedName>
</protein>
<evidence type="ECO:0000313" key="1">
    <source>
        <dbReference type="EMBL" id="MQM20500.1"/>
    </source>
</evidence>
<evidence type="ECO:0000313" key="2">
    <source>
        <dbReference type="Proteomes" id="UP000652761"/>
    </source>
</evidence>
<reference evidence="1" key="1">
    <citation type="submission" date="2017-07" db="EMBL/GenBank/DDBJ databases">
        <title>Taro Niue Genome Assembly and Annotation.</title>
        <authorList>
            <person name="Atibalentja N."/>
            <person name="Keating K."/>
            <person name="Fields C.J."/>
        </authorList>
    </citation>
    <scope>NUCLEOTIDE SEQUENCE</scope>
    <source>
        <strain evidence="1">Niue_2</strain>
        <tissue evidence="1">Leaf</tissue>
    </source>
</reference>
<dbReference type="Proteomes" id="UP000652761">
    <property type="component" value="Unassembled WGS sequence"/>
</dbReference>
<proteinExistence type="predicted"/>
<organism evidence="1 2">
    <name type="scientific">Colocasia esculenta</name>
    <name type="common">Wild taro</name>
    <name type="synonym">Arum esculentum</name>
    <dbReference type="NCBI Taxonomy" id="4460"/>
    <lineage>
        <taxon>Eukaryota</taxon>
        <taxon>Viridiplantae</taxon>
        <taxon>Streptophyta</taxon>
        <taxon>Embryophyta</taxon>
        <taxon>Tracheophyta</taxon>
        <taxon>Spermatophyta</taxon>
        <taxon>Magnoliopsida</taxon>
        <taxon>Liliopsida</taxon>
        <taxon>Araceae</taxon>
        <taxon>Aroideae</taxon>
        <taxon>Colocasieae</taxon>
        <taxon>Colocasia</taxon>
    </lineage>
</organism>
<comment type="caution">
    <text evidence="1">The sequence shown here is derived from an EMBL/GenBank/DDBJ whole genome shotgun (WGS) entry which is preliminary data.</text>
</comment>
<sequence>MHGMVNRCSVTPSVVTSSVGSPRFRVVSFIFLRTSVNEIPCEASARSREAESCQVRYHVNGCIRGQHA</sequence>
<dbReference type="EMBL" id="NMUH01009878">
    <property type="protein sequence ID" value="MQM20500.1"/>
    <property type="molecule type" value="Genomic_DNA"/>
</dbReference>
<accession>A0A843XN13</accession>